<dbReference type="EMBL" id="KQ977720">
    <property type="protein sequence ID" value="KYN00416.1"/>
    <property type="molecule type" value="Genomic_DNA"/>
</dbReference>
<keyword evidence="2" id="KW-1185">Reference proteome</keyword>
<dbReference type="AlphaFoldDB" id="A0A195CI56"/>
<name>A0A195CI56_9HYME</name>
<gene>
    <name evidence="1" type="ORF">ALC62_08720</name>
</gene>
<evidence type="ECO:0000313" key="2">
    <source>
        <dbReference type="Proteomes" id="UP000078542"/>
    </source>
</evidence>
<proteinExistence type="predicted"/>
<evidence type="ECO:0000313" key="1">
    <source>
        <dbReference type="EMBL" id="KYN00416.1"/>
    </source>
</evidence>
<reference evidence="1 2" key="1">
    <citation type="submission" date="2016-03" db="EMBL/GenBank/DDBJ databases">
        <title>Cyphomyrmex costatus WGS genome.</title>
        <authorList>
            <person name="Nygaard S."/>
            <person name="Hu H."/>
            <person name="Boomsma J."/>
            <person name="Zhang G."/>
        </authorList>
    </citation>
    <scope>NUCLEOTIDE SEQUENCE [LARGE SCALE GENOMIC DNA]</scope>
    <source>
        <strain evidence="1">MS0001</strain>
        <tissue evidence="1">Whole body</tissue>
    </source>
</reference>
<organism evidence="1 2">
    <name type="scientific">Cyphomyrmex costatus</name>
    <dbReference type="NCBI Taxonomy" id="456900"/>
    <lineage>
        <taxon>Eukaryota</taxon>
        <taxon>Metazoa</taxon>
        <taxon>Ecdysozoa</taxon>
        <taxon>Arthropoda</taxon>
        <taxon>Hexapoda</taxon>
        <taxon>Insecta</taxon>
        <taxon>Pterygota</taxon>
        <taxon>Neoptera</taxon>
        <taxon>Endopterygota</taxon>
        <taxon>Hymenoptera</taxon>
        <taxon>Apocrita</taxon>
        <taxon>Aculeata</taxon>
        <taxon>Formicoidea</taxon>
        <taxon>Formicidae</taxon>
        <taxon>Myrmicinae</taxon>
        <taxon>Cyphomyrmex</taxon>
    </lineage>
</organism>
<sequence>MNASTRNGRRTGGYPRYRPLSRLFETFETRTTFLPPRRNLPNRSRLFADKNLVIKIFYLNANGYFPLSRMGFSHLLANIFRKKSGSVSQQSITECTRS</sequence>
<dbReference type="Proteomes" id="UP000078542">
    <property type="component" value="Unassembled WGS sequence"/>
</dbReference>
<accession>A0A195CI56</accession>
<protein>
    <submittedName>
        <fullName evidence="1">Uncharacterized protein</fullName>
    </submittedName>
</protein>